<dbReference type="AlphaFoldDB" id="A0A7W6K8J7"/>
<comment type="caution">
    <text evidence="1">The sequence shown here is derived from an EMBL/GenBank/DDBJ whole genome shotgun (WGS) entry which is preliminary data.</text>
</comment>
<name>A0A7W6K8J7_9SPHI</name>
<evidence type="ECO:0000313" key="2">
    <source>
        <dbReference type="Proteomes" id="UP000532273"/>
    </source>
</evidence>
<sequence length="33" mass="3824">MLNRLTPRKALTTLRLTKQGALKRLEMKTPDID</sequence>
<proteinExistence type="predicted"/>
<accession>A0A7W6K8J7</accession>
<gene>
    <name evidence="1" type="ORF">GGQ60_001123</name>
</gene>
<protein>
    <submittedName>
        <fullName evidence="1">Uncharacterized protein</fullName>
    </submittedName>
</protein>
<organism evidence="1 2">
    <name type="scientific">Pedobacter zeae</name>
    <dbReference type="NCBI Taxonomy" id="1737356"/>
    <lineage>
        <taxon>Bacteria</taxon>
        <taxon>Pseudomonadati</taxon>
        <taxon>Bacteroidota</taxon>
        <taxon>Sphingobacteriia</taxon>
        <taxon>Sphingobacteriales</taxon>
        <taxon>Sphingobacteriaceae</taxon>
        <taxon>Pedobacter</taxon>
    </lineage>
</organism>
<evidence type="ECO:0000313" key="1">
    <source>
        <dbReference type="EMBL" id="MBB4107163.1"/>
    </source>
</evidence>
<reference evidence="1 2" key="1">
    <citation type="submission" date="2020-08" db="EMBL/GenBank/DDBJ databases">
        <title>Genomic Encyclopedia of Type Strains, Phase IV (KMG-IV): sequencing the most valuable type-strain genomes for metagenomic binning, comparative biology and taxonomic classification.</title>
        <authorList>
            <person name="Goeker M."/>
        </authorList>
    </citation>
    <scope>NUCLEOTIDE SEQUENCE [LARGE SCALE GENOMIC DNA]</scope>
    <source>
        <strain evidence="1 2">DSM 100774</strain>
    </source>
</reference>
<dbReference type="Proteomes" id="UP000532273">
    <property type="component" value="Unassembled WGS sequence"/>
</dbReference>
<dbReference type="EMBL" id="JACIEF010000001">
    <property type="protein sequence ID" value="MBB4107163.1"/>
    <property type="molecule type" value="Genomic_DNA"/>
</dbReference>